<accession>A0A2P2QHM1</accession>
<protein>
    <submittedName>
        <fullName evidence="1">Uncharacterized protein</fullName>
    </submittedName>
</protein>
<name>A0A2P2QHM1_RHIMU</name>
<sequence>MHCQSQECIVAASDDLHSTFCSCYFVSSNLVLL</sequence>
<evidence type="ECO:0000313" key="1">
    <source>
        <dbReference type="EMBL" id="MBX66395.1"/>
    </source>
</evidence>
<dbReference type="AlphaFoldDB" id="A0A2P2QHM1"/>
<dbReference type="EMBL" id="GGEC01085911">
    <property type="protein sequence ID" value="MBX66395.1"/>
    <property type="molecule type" value="Transcribed_RNA"/>
</dbReference>
<reference evidence="1" key="1">
    <citation type="submission" date="2018-02" db="EMBL/GenBank/DDBJ databases">
        <title>Rhizophora mucronata_Transcriptome.</title>
        <authorList>
            <person name="Meera S.P."/>
            <person name="Sreeshan A."/>
            <person name="Augustine A."/>
        </authorList>
    </citation>
    <scope>NUCLEOTIDE SEQUENCE</scope>
    <source>
        <tissue evidence="1">Leaf</tissue>
    </source>
</reference>
<organism evidence="1">
    <name type="scientific">Rhizophora mucronata</name>
    <name type="common">Asiatic mangrove</name>
    <dbReference type="NCBI Taxonomy" id="61149"/>
    <lineage>
        <taxon>Eukaryota</taxon>
        <taxon>Viridiplantae</taxon>
        <taxon>Streptophyta</taxon>
        <taxon>Embryophyta</taxon>
        <taxon>Tracheophyta</taxon>
        <taxon>Spermatophyta</taxon>
        <taxon>Magnoliopsida</taxon>
        <taxon>eudicotyledons</taxon>
        <taxon>Gunneridae</taxon>
        <taxon>Pentapetalae</taxon>
        <taxon>rosids</taxon>
        <taxon>fabids</taxon>
        <taxon>Malpighiales</taxon>
        <taxon>Rhizophoraceae</taxon>
        <taxon>Rhizophora</taxon>
    </lineage>
</organism>
<proteinExistence type="predicted"/>